<reference evidence="1 2" key="1">
    <citation type="journal article" date="2016" name="Mol. Biol. Evol.">
        <title>Comparative Genomics of Early-Diverging Mushroom-Forming Fungi Provides Insights into the Origins of Lignocellulose Decay Capabilities.</title>
        <authorList>
            <person name="Nagy L.G."/>
            <person name="Riley R."/>
            <person name="Tritt A."/>
            <person name="Adam C."/>
            <person name="Daum C."/>
            <person name="Floudas D."/>
            <person name="Sun H."/>
            <person name="Yadav J.S."/>
            <person name="Pangilinan J."/>
            <person name="Larsson K.H."/>
            <person name="Matsuura K."/>
            <person name="Barry K."/>
            <person name="Labutti K."/>
            <person name="Kuo R."/>
            <person name="Ohm R.A."/>
            <person name="Bhattacharya S.S."/>
            <person name="Shirouzu T."/>
            <person name="Yoshinaga Y."/>
            <person name="Martin F.M."/>
            <person name="Grigoriev I.V."/>
            <person name="Hibbett D.S."/>
        </authorList>
    </citation>
    <scope>NUCLEOTIDE SEQUENCE [LARGE SCALE GENOMIC DNA]</scope>
    <source>
        <strain evidence="1 2">CBS 109695</strain>
    </source>
</reference>
<organism evidence="1 2">
    <name type="scientific">Athelia psychrophila</name>
    <dbReference type="NCBI Taxonomy" id="1759441"/>
    <lineage>
        <taxon>Eukaryota</taxon>
        <taxon>Fungi</taxon>
        <taxon>Dikarya</taxon>
        <taxon>Basidiomycota</taxon>
        <taxon>Agaricomycotina</taxon>
        <taxon>Agaricomycetes</taxon>
        <taxon>Agaricomycetidae</taxon>
        <taxon>Atheliales</taxon>
        <taxon>Atheliaceae</taxon>
        <taxon>Athelia</taxon>
    </lineage>
</organism>
<dbReference type="EMBL" id="KV417812">
    <property type="protein sequence ID" value="KZP05921.1"/>
    <property type="molecule type" value="Genomic_DNA"/>
</dbReference>
<keyword evidence="2" id="KW-1185">Reference proteome</keyword>
<sequence>MIPRPISIAFRPPSITASHSAQGAAWRELEACALPDHHGYSGAVLLRGWAMWRGWGVVQMCELFLPRTAAINLYLFPRGSSSPTVN</sequence>
<dbReference type="Proteomes" id="UP000076532">
    <property type="component" value="Unassembled WGS sequence"/>
</dbReference>
<accession>A0A167WC26</accession>
<name>A0A167WC26_9AGAM</name>
<proteinExistence type="predicted"/>
<dbReference type="AlphaFoldDB" id="A0A167WC26"/>
<gene>
    <name evidence="1" type="ORF">FIBSPDRAFT_337948</name>
</gene>
<evidence type="ECO:0000313" key="2">
    <source>
        <dbReference type="Proteomes" id="UP000076532"/>
    </source>
</evidence>
<evidence type="ECO:0000313" key="1">
    <source>
        <dbReference type="EMBL" id="KZP05921.1"/>
    </source>
</evidence>
<protein>
    <submittedName>
        <fullName evidence="1">Uncharacterized protein</fullName>
    </submittedName>
</protein>